<dbReference type="InterPro" id="IPR000291">
    <property type="entry name" value="D-Ala_lig_Van_CS"/>
</dbReference>
<dbReference type="InterPro" id="IPR011761">
    <property type="entry name" value="ATP-grasp"/>
</dbReference>
<dbReference type="Gene3D" id="3.30.1490.20">
    <property type="entry name" value="ATP-grasp fold, A domain"/>
    <property type="match status" value="1"/>
</dbReference>
<keyword evidence="12 14" id="KW-0961">Cell wall biogenesis/degradation</keyword>
<dbReference type="InterPro" id="IPR016185">
    <property type="entry name" value="PreATP-grasp_dom_sf"/>
</dbReference>
<keyword evidence="16" id="KW-0479">Metal-binding</keyword>
<keyword evidence="16" id="KW-0460">Magnesium</keyword>
<dbReference type="PROSITE" id="PS00843">
    <property type="entry name" value="DALA_DALA_LIGASE_1"/>
    <property type="match status" value="1"/>
</dbReference>
<organism evidence="19 20">
    <name type="scientific">Commensalibacter intestini</name>
    <dbReference type="NCBI Taxonomy" id="479936"/>
    <lineage>
        <taxon>Bacteria</taxon>
        <taxon>Pseudomonadati</taxon>
        <taxon>Pseudomonadota</taxon>
        <taxon>Alphaproteobacteria</taxon>
        <taxon>Acetobacterales</taxon>
        <taxon>Acetobacteraceae</taxon>
    </lineage>
</organism>
<dbReference type="UniPathway" id="UPA00219"/>
<feature type="domain" description="ATP-grasp" evidence="18">
    <location>
        <begin position="105"/>
        <end position="311"/>
    </location>
</feature>
<dbReference type="RefSeq" id="WP_008853083.1">
    <property type="nucleotide sequence ID" value="NZ_JOPB01000007.1"/>
</dbReference>
<dbReference type="AlphaFoldDB" id="A0A251ZUW7"/>
<dbReference type="Proteomes" id="UP000194946">
    <property type="component" value="Unassembled WGS sequence"/>
</dbReference>
<dbReference type="GO" id="GO:0071555">
    <property type="term" value="P:cell wall organization"/>
    <property type="evidence" value="ECO:0007669"/>
    <property type="project" value="UniProtKB-KW"/>
</dbReference>
<comment type="cofactor">
    <cofactor evidence="1">
        <name>Mn(2+)</name>
        <dbReference type="ChEBI" id="CHEBI:29035"/>
    </cofactor>
</comment>
<dbReference type="InterPro" id="IPR013815">
    <property type="entry name" value="ATP_grasp_subdomain_1"/>
</dbReference>
<dbReference type="GO" id="GO:0009252">
    <property type="term" value="P:peptidoglycan biosynthetic process"/>
    <property type="evidence" value="ECO:0007669"/>
    <property type="project" value="UniProtKB-UniRule"/>
</dbReference>
<dbReference type="PIRSF" id="PIRSF039102">
    <property type="entry name" value="Ddl/VanB"/>
    <property type="match status" value="1"/>
</dbReference>
<evidence type="ECO:0000256" key="2">
    <source>
        <dbReference type="ARBA" id="ARBA00003921"/>
    </source>
</evidence>
<keyword evidence="8 17" id="KW-0547">Nucleotide-binding</keyword>
<evidence type="ECO:0000256" key="11">
    <source>
        <dbReference type="ARBA" id="ARBA00022984"/>
    </source>
</evidence>
<protein>
    <recommendedName>
        <fullName evidence="5 14">D-alanine--D-alanine ligase</fullName>
        <ecNumber evidence="5 14">6.3.2.4</ecNumber>
    </recommendedName>
    <alternativeName>
        <fullName evidence="14">D-Ala-D-Ala ligase</fullName>
    </alternativeName>
    <alternativeName>
        <fullName evidence="14">D-alanylalanine synthetase</fullName>
    </alternativeName>
</protein>
<feature type="binding site" evidence="16">
    <location>
        <position position="258"/>
    </location>
    <ligand>
        <name>Mg(2+)</name>
        <dbReference type="ChEBI" id="CHEBI:18420"/>
        <label>1</label>
    </ligand>
</feature>
<feature type="binding site" evidence="16">
    <location>
        <position position="280"/>
    </location>
    <ligand>
        <name>Mg(2+)</name>
        <dbReference type="ChEBI" id="CHEBI:18420"/>
        <label>2</label>
    </ligand>
</feature>
<dbReference type="Pfam" id="PF07478">
    <property type="entry name" value="Dala_Dala_lig_C"/>
    <property type="match status" value="1"/>
</dbReference>
<dbReference type="Gene3D" id="3.30.470.20">
    <property type="entry name" value="ATP-grasp fold, B domain"/>
    <property type="match status" value="1"/>
</dbReference>
<accession>A0A251ZUW7</accession>
<dbReference type="PANTHER" id="PTHR23132">
    <property type="entry name" value="D-ALANINE--D-ALANINE LIGASE"/>
    <property type="match status" value="1"/>
</dbReference>
<keyword evidence="20" id="KW-1185">Reference proteome</keyword>
<dbReference type="NCBIfam" id="NF002378">
    <property type="entry name" value="PRK01372.1"/>
    <property type="match status" value="1"/>
</dbReference>
<feature type="binding site" evidence="16">
    <location>
        <position position="278"/>
    </location>
    <ligand>
        <name>Mg(2+)</name>
        <dbReference type="ChEBI" id="CHEBI:18420"/>
        <label>1</label>
    </ligand>
</feature>
<reference evidence="20" key="1">
    <citation type="submission" date="2014-06" db="EMBL/GenBank/DDBJ databases">
        <authorList>
            <person name="Winans N.J."/>
            <person name="Newell P.D."/>
            <person name="Douglas A.E."/>
        </authorList>
    </citation>
    <scope>NUCLEOTIDE SEQUENCE [LARGE SCALE GENOMIC DNA]</scope>
    <source>
        <strain evidence="20">DmL_052</strain>
    </source>
</reference>
<dbReference type="SUPFAM" id="SSF56059">
    <property type="entry name" value="Glutathione synthetase ATP-binding domain-like"/>
    <property type="match status" value="1"/>
</dbReference>
<dbReference type="NCBIfam" id="TIGR01205">
    <property type="entry name" value="D_ala_D_alaTIGR"/>
    <property type="match status" value="1"/>
</dbReference>
<evidence type="ECO:0000256" key="10">
    <source>
        <dbReference type="ARBA" id="ARBA00022960"/>
    </source>
</evidence>
<gene>
    <name evidence="14" type="primary">ddl</name>
    <name evidence="19" type="ORF">HK18_10480</name>
</gene>
<dbReference type="EMBL" id="JOPB01000007">
    <property type="protein sequence ID" value="OUI78440.1"/>
    <property type="molecule type" value="Genomic_DNA"/>
</dbReference>
<dbReference type="GO" id="GO:0005524">
    <property type="term" value="F:ATP binding"/>
    <property type="evidence" value="ECO:0007669"/>
    <property type="project" value="UniProtKB-UniRule"/>
</dbReference>
<comment type="pathway">
    <text evidence="14">Cell wall biogenesis; peptidoglycan biosynthesis.</text>
</comment>
<dbReference type="InterPro" id="IPR011095">
    <property type="entry name" value="Dala_Dala_lig_C"/>
</dbReference>
<keyword evidence="6 14" id="KW-0963">Cytoplasm</keyword>
<name>A0A251ZUW7_9PROT</name>
<dbReference type="InterPro" id="IPR011127">
    <property type="entry name" value="Dala_Dala_lig_N"/>
</dbReference>
<comment type="cofactor">
    <cofactor evidence="16">
        <name>Mg(2+)</name>
        <dbReference type="ChEBI" id="CHEBI:18420"/>
    </cofactor>
    <cofactor evidence="16">
        <name>Mn(2+)</name>
        <dbReference type="ChEBI" id="CHEBI:29035"/>
    </cofactor>
    <text evidence="16">Binds 2 magnesium or manganese ions per subunit.</text>
</comment>
<evidence type="ECO:0000256" key="6">
    <source>
        <dbReference type="ARBA" id="ARBA00022490"/>
    </source>
</evidence>
<evidence type="ECO:0000256" key="14">
    <source>
        <dbReference type="HAMAP-Rule" id="MF_00047"/>
    </source>
</evidence>
<proteinExistence type="inferred from homology"/>
<comment type="function">
    <text evidence="2 14">Cell wall formation.</text>
</comment>
<dbReference type="HAMAP" id="MF_00047">
    <property type="entry name" value="Dala_Dala_lig"/>
    <property type="match status" value="1"/>
</dbReference>
<evidence type="ECO:0000256" key="13">
    <source>
        <dbReference type="ARBA" id="ARBA00047614"/>
    </source>
</evidence>
<dbReference type="GO" id="GO:0008360">
    <property type="term" value="P:regulation of cell shape"/>
    <property type="evidence" value="ECO:0007669"/>
    <property type="project" value="UniProtKB-KW"/>
</dbReference>
<keyword evidence="11 14" id="KW-0573">Peptidoglycan synthesis</keyword>
<sequence>MSQKHVTVLRGGISSEREVSLASGSNVIDALKEAGYQVSDLIVNDDLGHLVQSLKEQKPDVVFNALHGRFGEDGAIQGVLEWMNIPYTHGGICSSAIAMNKQMTRILLADAGLPVATGKVIPIQELASQDPLPVPYVVKPIEEGSSVGVYIITETDANARQQKRKDIVKEWHFGENALIEQFIPGKELTICVMEDKALTITDISSGAHVFYDYASKYTAGESQHTLPAQIHPKAFEDALNYAKQAHKILGCYPTSRTDFRYDNTNETKDNPGKLYILEINTQPGMTKTSLLPEQAAYCNISYPELCSWLVEKARCRT</sequence>
<evidence type="ECO:0000256" key="9">
    <source>
        <dbReference type="ARBA" id="ARBA00022840"/>
    </source>
</evidence>
<evidence type="ECO:0000256" key="15">
    <source>
        <dbReference type="PIRSR" id="PIRSR039102-1"/>
    </source>
</evidence>
<evidence type="ECO:0000256" key="4">
    <source>
        <dbReference type="ARBA" id="ARBA00010871"/>
    </source>
</evidence>
<comment type="subcellular location">
    <subcellularLocation>
        <location evidence="3 14">Cytoplasm</location>
    </subcellularLocation>
</comment>
<dbReference type="GO" id="GO:0046872">
    <property type="term" value="F:metal ion binding"/>
    <property type="evidence" value="ECO:0007669"/>
    <property type="project" value="UniProtKB-KW"/>
</dbReference>
<evidence type="ECO:0000256" key="3">
    <source>
        <dbReference type="ARBA" id="ARBA00004496"/>
    </source>
</evidence>
<keyword evidence="7 14" id="KW-0436">Ligase</keyword>
<dbReference type="GO" id="GO:0008716">
    <property type="term" value="F:D-alanine-D-alanine ligase activity"/>
    <property type="evidence" value="ECO:0007669"/>
    <property type="project" value="UniProtKB-UniRule"/>
</dbReference>
<keyword evidence="10 14" id="KW-0133">Cell shape</keyword>
<dbReference type="Pfam" id="PF01820">
    <property type="entry name" value="Dala_Dala_lig_N"/>
    <property type="match status" value="1"/>
</dbReference>
<evidence type="ECO:0000256" key="5">
    <source>
        <dbReference type="ARBA" id="ARBA00012216"/>
    </source>
</evidence>
<evidence type="ECO:0000313" key="20">
    <source>
        <dbReference type="Proteomes" id="UP000194946"/>
    </source>
</evidence>
<comment type="similarity">
    <text evidence="4 14">Belongs to the D-alanine--D-alanine ligase family.</text>
</comment>
<dbReference type="GO" id="GO:0005737">
    <property type="term" value="C:cytoplasm"/>
    <property type="evidence" value="ECO:0007669"/>
    <property type="project" value="UniProtKB-SubCell"/>
</dbReference>
<dbReference type="InterPro" id="IPR005905">
    <property type="entry name" value="D_ala_D_ala"/>
</dbReference>
<dbReference type="SUPFAM" id="SSF52440">
    <property type="entry name" value="PreATP-grasp domain"/>
    <property type="match status" value="1"/>
</dbReference>
<feature type="active site" evidence="15">
    <location>
        <position position="289"/>
    </location>
</feature>
<evidence type="ECO:0000256" key="1">
    <source>
        <dbReference type="ARBA" id="ARBA00001936"/>
    </source>
</evidence>
<feature type="binding site" evidence="16">
    <location>
        <position position="278"/>
    </location>
    <ligand>
        <name>Mg(2+)</name>
        <dbReference type="ChEBI" id="CHEBI:18420"/>
        <label>2</label>
    </ligand>
</feature>
<evidence type="ECO:0000256" key="16">
    <source>
        <dbReference type="PIRSR" id="PIRSR039102-3"/>
    </source>
</evidence>
<comment type="caution">
    <text evidence="19">The sequence shown here is derived from an EMBL/GenBank/DDBJ whole genome shotgun (WGS) entry which is preliminary data.</text>
</comment>
<evidence type="ECO:0000256" key="12">
    <source>
        <dbReference type="ARBA" id="ARBA00023316"/>
    </source>
</evidence>
<dbReference type="Gene3D" id="3.40.50.20">
    <property type="match status" value="1"/>
</dbReference>
<dbReference type="PROSITE" id="PS50975">
    <property type="entry name" value="ATP_GRASP"/>
    <property type="match status" value="1"/>
</dbReference>
<dbReference type="EC" id="6.3.2.4" evidence="5 14"/>
<evidence type="ECO:0000256" key="7">
    <source>
        <dbReference type="ARBA" id="ARBA00022598"/>
    </source>
</evidence>
<keyword evidence="16" id="KW-0464">Manganese</keyword>
<feature type="active site" evidence="15">
    <location>
        <position position="16"/>
    </location>
</feature>
<evidence type="ECO:0000313" key="19">
    <source>
        <dbReference type="EMBL" id="OUI78440.1"/>
    </source>
</evidence>
<feature type="active site" evidence="15">
    <location>
        <position position="145"/>
    </location>
</feature>
<evidence type="ECO:0000256" key="17">
    <source>
        <dbReference type="PROSITE-ProRule" id="PRU00409"/>
    </source>
</evidence>
<keyword evidence="9 17" id="KW-0067">ATP-binding</keyword>
<evidence type="ECO:0000259" key="18">
    <source>
        <dbReference type="PROSITE" id="PS50975"/>
    </source>
</evidence>
<comment type="catalytic activity">
    <reaction evidence="13 14">
        <text>2 D-alanine + ATP = D-alanyl-D-alanine + ADP + phosphate + H(+)</text>
        <dbReference type="Rhea" id="RHEA:11224"/>
        <dbReference type="ChEBI" id="CHEBI:15378"/>
        <dbReference type="ChEBI" id="CHEBI:30616"/>
        <dbReference type="ChEBI" id="CHEBI:43474"/>
        <dbReference type="ChEBI" id="CHEBI:57416"/>
        <dbReference type="ChEBI" id="CHEBI:57822"/>
        <dbReference type="ChEBI" id="CHEBI:456216"/>
        <dbReference type="EC" id="6.3.2.4"/>
    </reaction>
</comment>
<dbReference type="PANTHER" id="PTHR23132:SF23">
    <property type="entry name" value="D-ALANINE--D-ALANINE LIGASE B"/>
    <property type="match status" value="1"/>
</dbReference>
<evidence type="ECO:0000256" key="8">
    <source>
        <dbReference type="ARBA" id="ARBA00022741"/>
    </source>
</evidence>